<dbReference type="GO" id="GO:0006006">
    <property type="term" value="P:glucose metabolic process"/>
    <property type="evidence" value="ECO:0007669"/>
    <property type="project" value="TreeGrafter"/>
</dbReference>
<dbReference type="AlphaFoldDB" id="A0A1S0TMN2"/>
<dbReference type="InParanoid" id="A0A1S0TMN2"/>
<dbReference type="GO" id="GO:0004034">
    <property type="term" value="F:aldose 1-epimerase activity"/>
    <property type="evidence" value="ECO:0007669"/>
    <property type="project" value="UniProtKB-EC"/>
</dbReference>
<dbReference type="GO" id="GO:0030246">
    <property type="term" value="F:carbohydrate binding"/>
    <property type="evidence" value="ECO:0007669"/>
    <property type="project" value="InterPro"/>
</dbReference>
<dbReference type="PANTHER" id="PTHR10091:SF0">
    <property type="entry name" value="GALACTOSE MUTAROTASE"/>
    <property type="match status" value="1"/>
</dbReference>
<comment type="function">
    <text evidence="5">Mutarotase that catalyzes the interconversion of beta-D-galactose and alpha-D-galactose during galactose metabolism. Beta-D-galactose is metabolized in the liver into glucose 1-phosphate, the primary metabolic fuel, by the action of four enzymes that constitute the Leloir pathway: GALM, GALK1 (galactokinase), GALT (galactose-1-phosphate uridylyltransferase) and GALE (UDP-galactose-4'-epimerase). Involved in the maintenance of the equilibrium between the beta- and alpha-anomers of galactose, therefore ensuring a sufficient supply of the alpha-anomer for GALK1. Also active on D-glucose although shows a preference for galactose over glucose.</text>
</comment>
<dbReference type="KEGG" id="loa:LOAG_11658"/>
<proteinExistence type="predicted"/>
<accession>A0A1S0TMN2</accession>
<protein>
    <recommendedName>
        <fullName evidence="3">Galactose mutarotase</fullName>
    </recommendedName>
    <alternativeName>
        <fullName evidence="4">Aldose 1-epimerase</fullName>
    </alternativeName>
</protein>
<dbReference type="SUPFAM" id="SSF74650">
    <property type="entry name" value="Galactose mutarotase-like"/>
    <property type="match status" value="1"/>
</dbReference>
<sequence length="135" mass="15523">MNVADSRFNFLVRRKISDLMEKNNGQLDYNHDFCFEMDELNASKKLRHIASVASISSGIQMTVSTTYPCVYINMGSWLNNLNGKANHVYNCYSAFTLQCRGLSDAINQSHFPTIILRPDELYQHLTVYRFGIDNE</sequence>
<dbReference type="Gene3D" id="2.70.98.10">
    <property type="match status" value="1"/>
</dbReference>
<dbReference type="RefSeq" id="XP_003147224.1">
    <property type="nucleotide sequence ID" value="XM_003147176.2"/>
</dbReference>
<gene>
    <name evidence="6" type="ORF">LOAG_11658</name>
</gene>
<comment type="pathway">
    <text evidence="2">Carbohydrate metabolism; galactose metabolism.</text>
</comment>
<dbReference type="Pfam" id="PF01263">
    <property type="entry name" value="Aldose_epim"/>
    <property type="match status" value="1"/>
</dbReference>
<evidence type="ECO:0000256" key="4">
    <source>
        <dbReference type="ARBA" id="ARBA00032729"/>
    </source>
</evidence>
<dbReference type="GO" id="GO:0033499">
    <property type="term" value="P:galactose catabolic process via UDP-galactose, Leloir pathway"/>
    <property type="evidence" value="ECO:0007669"/>
    <property type="project" value="TreeGrafter"/>
</dbReference>
<organism evidence="6">
    <name type="scientific">Loa loa</name>
    <name type="common">Eye worm</name>
    <name type="synonym">Filaria loa</name>
    <dbReference type="NCBI Taxonomy" id="7209"/>
    <lineage>
        <taxon>Eukaryota</taxon>
        <taxon>Metazoa</taxon>
        <taxon>Ecdysozoa</taxon>
        <taxon>Nematoda</taxon>
        <taxon>Chromadorea</taxon>
        <taxon>Rhabditida</taxon>
        <taxon>Spirurina</taxon>
        <taxon>Spiruromorpha</taxon>
        <taxon>Filarioidea</taxon>
        <taxon>Onchocercidae</taxon>
        <taxon>Loa</taxon>
    </lineage>
</organism>
<dbReference type="EMBL" id="JH712323">
    <property type="protein sequence ID" value="EFO16846.1"/>
    <property type="molecule type" value="Genomic_DNA"/>
</dbReference>
<dbReference type="CTD" id="9949115"/>
<reference evidence="6" key="1">
    <citation type="submission" date="2012-04" db="EMBL/GenBank/DDBJ databases">
        <title>The Genome Sequence of Loa loa.</title>
        <authorList>
            <consortium name="The Broad Institute Genome Sequencing Platform"/>
            <consortium name="Broad Institute Genome Sequencing Center for Infectious Disease"/>
            <person name="Nutman T.B."/>
            <person name="Fink D.L."/>
            <person name="Russ C."/>
            <person name="Young S."/>
            <person name="Zeng Q."/>
            <person name="Gargeya S."/>
            <person name="Alvarado L."/>
            <person name="Berlin A."/>
            <person name="Chapman S.B."/>
            <person name="Chen Z."/>
            <person name="Freedman E."/>
            <person name="Gellesch M."/>
            <person name="Goldberg J."/>
            <person name="Griggs A."/>
            <person name="Gujja S."/>
            <person name="Heilman E.R."/>
            <person name="Heiman D."/>
            <person name="Howarth C."/>
            <person name="Mehta T."/>
            <person name="Neiman D."/>
            <person name="Pearson M."/>
            <person name="Roberts A."/>
            <person name="Saif S."/>
            <person name="Shea T."/>
            <person name="Shenoy N."/>
            <person name="Sisk P."/>
            <person name="Stolte C."/>
            <person name="Sykes S."/>
            <person name="White J."/>
            <person name="Yandava C."/>
            <person name="Haas B."/>
            <person name="Henn M.R."/>
            <person name="Nusbaum C."/>
            <person name="Birren B."/>
        </authorList>
    </citation>
    <scope>NUCLEOTIDE SEQUENCE [LARGE SCALE GENOMIC DNA]</scope>
</reference>
<comment type="catalytic activity">
    <reaction evidence="1">
        <text>alpha-D-galactose = beta-D-galactose</text>
        <dbReference type="Rhea" id="RHEA:28675"/>
        <dbReference type="ChEBI" id="CHEBI:27667"/>
        <dbReference type="ChEBI" id="CHEBI:28061"/>
        <dbReference type="EC" id="5.1.3.3"/>
    </reaction>
    <physiologicalReaction direction="right-to-left" evidence="1">
        <dbReference type="Rhea" id="RHEA:28677"/>
    </physiologicalReaction>
</comment>
<evidence type="ECO:0000256" key="3">
    <source>
        <dbReference type="ARBA" id="ARBA00021023"/>
    </source>
</evidence>
<dbReference type="GeneID" id="9949115"/>
<evidence type="ECO:0000256" key="2">
    <source>
        <dbReference type="ARBA" id="ARBA00004947"/>
    </source>
</evidence>
<dbReference type="InterPro" id="IPR011013">
    <property type="entry name" value="Gal_mutarotase_sf_dom"/>
</dbReference>
<dbReference type="OrthoDB" id="274691at2759"/>
<dbReference type="PANTHER" id="PTHR10091">
    <property type="entry name" value="ALDOSE-1-EPIMERASE"/>
    <property type="match status" value="1"/>
</dbReference>
<evidence type="ECO:0000256" key="5">
    <source>
        <dbReference type="ARBA" id="ARBA00045743"/>
    </source>
</evidence>
<evidence type="ECO:0000313" key="6">
    <source>
        <dbReference type="EMBL" id="EFO16846.1"/>
    </source>
</evidence>
<dbReference type="InterPro" id="IPR008183">
    <property type="entry name" value="Aldose_1/G6P_1-epimerase"/>
</dbReference>
<evidence type="ECO:0000256" key="1">
    <source>
        <dbReference type="ARBA" id="ARBA00001712"/>
    </source>
</evidence>
<dbReference type="UniPathway" id="UPA00214"/>
<name>A0A1S0TMN2_LOALO</name>
<dbReference type="InterPro" id="IPR014718">
    <property type="entry name" value="GH-type_carb-bd"/>
</dbReference>